<dbReference type="InterPro" id="IPR009467">
    <property type="entry name" value="Glycolipid-bd_prot_put"/>
</dbReference>
<dbReference type="Pfam" id="PF06475">
    <property type="entry name" value="Glycolipid_bind"/>
    <property type="match status" value="1"/>
</dbReference>
<protein>
    <recommendedName>
        <fullName evidence="3">Glycolipid-binding domain-containing protein</fullName>
    </recommendedName>
</protein>
<evidence type="ECO:0000313" key="2">
    <source>
        <dbReference type="Proteomes" id="UP000241167"/>
    </source>
</evidence>
<keyword evidence="2" id="KW-1185">Reference proteome</keyword>
<evidence type="ECO:0008006" key="3">
    <source>
        <dbReference type="Google" id="ProtNLM"/>
    </source>
</evidence>
<sequence length="205" mass="23131">MQPALDIEPRQSIVNKPGRPRVSTAFWKALYTSGHDAGFVRKQTDGWLLTGTAVYLNESKPVAVRYGLDLAADWSTRRGFIDGMIGTEAVEHRIERDERGWRLDGEPQHGLEDARDLDFGFTPATNHPQLKRMALQIGQSARITVAWFDLGCTTLSPLPQIYHRVSEDAYAYDSPQGPYQATLLVADNGFVRDYPELWQMELHGE</sequence>
<name>A0A2P7QIV0_9SPHN</name>
<accession>A0A2P7QIV0</accession>
<proteinExistence type="predicted"/>
<dbReference type="SUPFAM" id="SSF159275">
    <property type="entry name" value="PA1994-like"/>
    <property type="match status" value="1"/>
</dbReference>
<dbReference type="Proteomes" id="UP000241167">
    <property type="component" value="Unassembled WGS sequence"/>
</dbReference>
<gene>
    <name evidence="1" type="ORF">C7I55_19495</name>
</gene>
<evidence type="ECO:0000313" key="1">
    <source>
        <dbReference type="EMBL" id="PSJ37898.1"/>
    </source>
</evidence>
<dbReference type="EMBL" id="PXYI01000007">
    <property type="protein sequence ID" value="PSJ37898.1"/>
    <property type="molecule type" value="Genomic_DNA"/>
</dbReference>
<organism evidence="1 2">
    <name type="scientific">Allosphingosinicella deserti</name>
    <dbReference type="NCBI Taxonomy" id="2116704"/>
    <lineage>
        <taxon>Bacteria</taxon>
        <taxon>Pseudomonadati</taxon>
        <taxon>Pseudomonadota</taxon>
        <taxon>Alphaproteobacteria</taxon>
        <taxon>Sphingomonadales</taxon>
        <taxon>Sphingomonadaceae</taxon>
        <taxon>Allosphingosinicella</taxon>
    </lineage>
</organism>
<comment type="caution">
    <text evidence="1">The sequence shown here is derived from an EMBL/GenBank/DDBJ whole genome shotgun (WGS) entry which is preliminary data.</text>
</comment>
<dbReference type="AlphaFoldDB" id="A0A2P7QIV0"/>
<reference evidence="1 2" key="1">
    <citation type="submission" date="2018-03" db="EMBL/GenBank/DDBJ databases">
        <title>The draft genome of Sphingosinicella sp. GL-C-18.</title>
        <authorList>
            <person name="Liu L."/>
            <person name="Li L."/>
            <person name="Liang L."/>
            <person name="Zhang X."/>
            <person name="Wang T."/>
        </authorList>
    </citation>
    <scope>NUCLEOTIDE SEQUENCE [LARGE SCALE GENOMIC DNA]</scope>
    <source>
        <strain evidence="1 2">GL-C-18</strain>
    </source>
</reference>